<sequence>MIHLEEVTPDNWRMVNELRVSKEQESFVSPNVRILARAYAYRDEVSEALIICNDDEMIGLLFYREWPSSCYILDQFMIDERFQGMGYARGALDLILNRMKGHGKYNRVKLCYCKGNDAAVNLFTSIGFYHTYEEEDDDDEIIMALDF</sequence>
<proteinExistence type="predicted"/>
<protein>
    <submittedName>
        <fullName evidence="2">GNAT family N-acetyltransferase</fullName>
    </submittedName>
</protein>
<dbReference type="InterPro" id="IPR016181">
    <property type="entry name" value="Acyl_CoA_acyltransferase"/>
</dbReference>
<evidence type="ECO:0000313" key="3">
    <source>
        <dbReference type="Proteomes" id="UP001524478"/>
    </source>
</evidence>
<dbReference type="CDD" id="cd04301">
    <property type="entry name" value="NAT_SF"/>
    <property type="match status" value="1"/>
</dbReference>
<dbReference type="Gene3D" id="3.40.630.30">
    <property type="match status" value="1"/>
</dbReference>
<feature type="domain" description="N-acetyltransferase" evidence="1">
    <location>
        <begin position="2"/>
        <end position="147"/>
    </location>
</feature>
<keyword evidence="3" id="KW-1185">Reference proteome</keyword>
<comment type="caution">
    <text evidence="2">The sequence shown here is derived from an EMBL/GenBank/DDBJ whole genome shotgun (WGS) entry which is preliminary data.</text>
</comment>
<dbReference type="SUPFAM" id="SSF55729">
    <property type="entry name" value="Acyl-CoA N-acyltransferases (Nat)"/>
    <property type="match status" value="1"/>
</dbReference>
<dbReference type="EMBL" id="JANGAC010000007">
    <property type="protein sequence ID" value="MCQ4923590.1"/>
    <property type="molecule type" value="Genomic_DNA"/>
</dbReference>
<dbReference type="Proteomes" id="UP001524478">
    <property type="component" value="Unassembled WGS sequence"/>
</dbReference>
<dbReference type="RefSeq" id="WP_256311532.1">
    <property type="nucleotide sequence ID" value="NZ_JANGAC010000007.1"/>
</dbReference>
<name>A0ABT1SAT5_9FIRM</name>
<gene>
    <name evidence="2" type="ORF">NE686_10860</name>
</gene>
<evidence type="ECO:0000313" key="2">
    <source>
        <dbReference type="EMBL" id="MCQ4923590.1"/>
    </source>
</evidence>
<accession>A0ABT1SAT5</accession>
<dbReference type="InterPro" id="IPR000182">
    <property type="entry name" value="GNAT_dom"/>
</dbReference>
<dbReference type="PROSITE" id="PS51186">
    <property type="entry name" value="GNAT"/>
    <property type="match status" value="1"/>
</dbReference>
<reference evidence="2 3" key="1">
    <citation type="submission" date="2022-06" db="EMBL/GenBank/DDBJ databases">
        <title>Isolation of gut microbiota from human fecal samples.</title>
        <authorList>
            <person name="Pamer E.G."/>
            <person name="Barat B."/>
            <person name="Waligurski E."/>
            <person name="Medina S."/>
            <person name="Paddock L."/>
            <person name="Mostad J."/>
        </authorList>
    </citation>
    <scope>NUCLEOTIDE SEQUENCE [LARGE SCALE GENOMIC DNA]</scope>
    <source>
        <strain evidence="2 3">DFI.7.95</strain>
    </source>
</reference>
<dbReference type="Pfam" id="PF00583">
    <property type="entry name" value="Acetyltransf_1"/>
    <property type="match status" value="1"/>
</dbReference>
<evidence type="ECO:0000259" key="1">
    <source>
        <dbReference type="PROSITE" id="PS51186"/>
    </source>
</evidence>
<organism evidence="2 3">
    <name type="scientific">Tissierella carlieri</name>
    <dbReference type="NCBI Taxonomy" id="689904"/>
    <lineage>
        <taxon>Bacteria</taxon>
        <taxon>Bacillati</taxon>
        <taxon>Bacillota</taxon>
        <taxon>Tissierellia</taxon>
        <taxon>Tissierellales</taxon>
        <taxon>Tissierellaceae</taxon>
        <taxon>Tissierella</taxon>
    </lineage>
</organism>